<proteinExistence type="inferred from homology"/>
<protein>
    <recommendedName>
        <fullName evidence="13">8-oxo-dGTP diphosphatase</fullName>
        <ecNumber evidence="12">3.6.1.55</ecNumber>
    </recommendedName>
    <alternativeName>
        <fullName evidence="16">7,8-dihydro-8-oxoguanine-triphosphatase</fullName>
    </alternativeName>
    <alternativeName>
        <fullName evidence="15">Mutator protein MutT</fullName>
    </alternativeName>
    <alternativeName>
        <fullName evidence="14">dGTP pyrophosphohydrolase</fullName>
    </alternativeName>
</protein>
<dbReference type="InterPro" id="IPR020476">
    <property type="entry name" value="Nudix_hydrolase"/>
</dbReference>
<dbReference type="PROSITE" id="PS00893">
    <property type="entry name" value="NUDIX_BOX"/>
    <property type="match status" value="1"/>
</dbReference>
<dbReference type="PANTHER" id="PTHR47707:SF1">
    <property type="entry name" value="NUDIX HYDROLASE FAMILY PROTEIN"/>
    <property type="match status" value="1"/>
</dbReference>
<dbReference type="CDD" id="cd03425">
    <property type="entry name" value="NUDIX_MutT_NudA_like"/>
    <property type="match status" value="1"/>
</dbReference>
<dbReference type="Gene3D" id="3.90.79.10">
    <property type="entry name" value="Nucleoside Triphosphate Pyrophosphohydrolase"/>
    <property type="match status" value="1"/>
</dbReference>
<evidence type="ECO:0000259" key="18">
    <source>
        <dbReference type="PROSITE" id="PS51462"/>
    </source>
</evidence>
<organism evidence="19 20">
    <name type="scientific">Novosphingobium panipatense</name>
    <dbReference type="NCBI Taxonomy" id="428991"/>
    <lineage>
        <taxon>Bacteria</taxon>
        <taxon>Pseudomonadati</taxon>
        <taxon>Pseudomonadota</taxon>
        <taxon>Alphaproteobacteria</taxon>
        <taxon>Sphingomonadales</taxon>
        <taxon>Sphingomonadaceae</taxon>
        <taxon>Novosphingobium</taxon>
    </lineage>
</organism>
<evidence type="ECO:0000256" key="9">
    <source>
        <dbReference type="ARBA" id="ARBA00023204"/>
    </source>
</evidence>
<keyword evidence="4" id="KW-0235">DNA replication</keyword>
<evidence type="ECO:0000256" key="12">
    <source>
        <dbReference type="ARBA" id="ARBA00038905"/>
    </source>
</evidence>
<evidence type="ECO:0000256" key="16">
    <source>
        <dbReference type="ARBA" id="ARBA00042798"/>
    </source>
</evidence>
<accession>A0ABY1QLI3</accession>
<dbReference type="InterPro" id="IPR000086">
    <property type="entry name" value="NUDIX_hydrolase_dom"/>
</dbReference>
<name>A0ABY1QLI3_9SPHN</name>
<evidence type="ECO:0000256" key="11">
    <source>
        <dbReference type="ARBA" id="ARBA00036904"/>
    </source>
</evidence>
<evidence type="ECO:0000256" key="3">
    <source>
        <dbReference type="ARBA" id="ARBA00022457"/>
    </source>
</evidence>
<dbReference type="PROSITE" id="PS51462">
    <property type="entry name" value="NUDIX"/>
    <property type="match status" value="1"/>
</dbReference>
<evidence type="ECO:0000256" key="1">
    <source>
        <dbReference type="ARBA" id="ARBA00001946"/>
    </source>
</evidence>
<dbReference type="PRINTS" id="PR00502">
    <property type="entry name" value="NUDIXFAMILY"/>
</dbReference>
<comment type="cofactor">
    <cofactor evidence="1">
        <name>Mg(2+)</name>
        <dbReference type="ChEBI" id="CHEBI:18420"/>
    </cofactor>
</comment>
<evidence type="ECO:0000256" key="5">
    <source>
        <dbReference type="ARBA" id="ARBA00022723"/>
    </source>
</evidence>
<evidence type="ECO:0000313" key="19">
    <source>
        <dbReference type="EMBL" id="SMP74831.1"/>
    </source>
</evidence>
<comment type="catalytic activity">
    <reaction evidence="10">
        <text>8-oxo-dGTP + H2O = 8-oxo-dGMP + diphosphate + H(+)</text>
        <dbReference type="Rhea" id="RHEA:31575"/>
        <dbReference type="ChEBI" id="CHEBI:15377"/>
        <dbReference type="ChEBI" id="CHEBI:15378"/>
        <dbReference type="ChEBI" id="CHEBI:33019"/>
        <dbReference type="ChEBI" id="CHEBI:63224"/>
        <dbReference type="ChEBI" id="CHEBI:77896"/>
        <dbReference type="EC" id="3.6.1.55"/>
    </reaction>
</comment>
<gene>
    <name evidence="19" type="ORF">SAMN06296065_107175</name>
</gene>
<dbReference type="PANTHER" id="PTHR47707">
    <property type="entry name" value="8-OXO-DGTP DIPHOSPHATASE"/>
    <property type="match status" value="1"/>
</dbReference>
<sequence length="150" mass="16196">MIVVAAALLDRPFGEKECRVLIQQRSSRVAHAGLWEFPGGKVEPGEGPEDALARELEEELGVTVAREDLHPVGFASGYTEPRPPAGRASAKPIVILLYACTRWEGLPRALDAAALQWAVPATLKDMAMPPLDYPLAAALLGFLRKSEKIA</sequence>
<keyword evidence="8" id="KW-0460">Magnesium</keyword>
<evidence type="ECO:0000256" key="6">
    <source>
        <dbReference type="ARBA" id="ARBA00022763"/>
    </source>
</evidence>
<evidence type="ECO:0000256" key="7">
    <source>
        <dbReference type="ARBA" id="ARBA00022801"/>
    </source>
</evidence>
<dbReference type="InterPro" id="IPR020084">
    <property type="entry name" value="NUDIX_hydrolase_CS"/>
</dbReference>
<evidence type="ECO:0000313" key="20">
    <source>
        <dbReference type="Proteomes" id="UP001157910"/>
    </source>
</evidence>
<evidence type="ECO:0000256" key="14">
    <source>
        <dbReference type="ARBA" id="ARBA00041592"/>
    </source>
</evidence>
<keyword evidence="3" id="KW-0515">Mutator protein</keyword>
<comment type="similarity">
    <text evidence="2 17">Belongs to the Nudix hydrolase family.</text>
</comment>
<evidence type="ECO:0000256" key="4">
    <source>
        <dbReference type="ARBA" id="ARBA00022705"/>
    </source>
</evidence>
<dbReference type="EMBL" id="FXUI01000007">
    <property type="protein sequence ID" value="SMP74831.1"/>
    <property type="molecule type" value="Genomic_DNA"/>
</dbReference>
<dbReference type="RefSeq" id="WP_283406557.1">
    <property type="nucleotide sequence ID" value="NZ_FXUI01000007.1"/>
</dbReference>
<dbReference type="EC" id="3.6.1.55" evidence="12"/>
<evidence type="ECO:0000256" key="8">
    <source>
        <dbReference type="ARBA" id="ARBA00022842"/>
    </source>
</evidence>
<keyword evidence="7 17" id="KW-0378">Hydrolase</keyword>
<dbReference type="Pfam" id="PF00293">
    <property type="entry name" value="NUDIX"/>
    <property type="match status" value="1"/>
</dbReference>
<dbReference type="SUPFAM" id="SSF55811">
    <property type="entry name" value="Nudix"/>
    <property type="match status" value="1"/>
</dbReference>
<evidence type="ECO:0000256" key="13">
    <source>
        <dbReference type="ARBA" id="ARBA00040794"/>
    </source>
</evidence>
<dbReference type="InterPro" id="IPR015797">
    <property type="entry name" value="NUDIX_hydrolase-like_dom_sf"/>
</dbReference>
<evidence type="ECO:0000256" key="17">
    <source>
        <dbReference type="RuleBase" id="RU003476"/>
    </source>
</evidence>
<reference evidence="19 20" key="1">
    <citation type="submission" date="2017-05" db="EMBL/GenBank/DDBJ databases">
        <authorList>
            <person name="Varghese N."/>
            <person name="Submissions S."/>
        </authorList>
    </citation>
    <scope>NUCLEOTIDE SEQUENCE [LARGE SCALE GENOMIC DNA]</scope>
    <source>
        <strain evidence="19 20">SM16</strain>
    </source>
</reference>
<keyword evidence="20" id="KW-1185">Reference proteome</keyword>
<feature type="domain" description="Nudix hydrolase" evidence="18">
    <location>
        <begin position="1"/>
        <end position="143"/>
    </location>
</feature>
<keyword evidence="9" id="KW-0234">DNA repair</keyword>
<comment type="caution">
    <text evidence="19">The sequence shown here is derived from an EMBL/GenBank/DDBJ whole genome shotgun (WGS) entry which is preliminary data.</text>
</comment>
<evidence type="ECO:0000256" key="15">
    <source>
        <dbReference type="ARBA" id="ARBA00041979"/>
    </source>
</evidence>
<keyword evidence="6" id="KW-0227">DNA damage</keyword>
<dbReference type="InterPro" id="IPR047127">
    <property type="entry name" value="MutT-like"/>
</dbReference>
<comment type="catalytic activity">
    <reaction evidence="11">
        <text>8-oxo-GTP + H2O = 8-oxo-GMP + diphosphate + H(+)</text>
        <dbReference type="Rhea" id="RHEA:67616"/>
        <dbReference type="ChEBI" id="CHEBI:15377"/>
        <dbReference type="ChEBI" id="CHEBI:15378"/>
        <dbReference type="ChEBI" id="CHEBI:33019"/>
        <dbReference type="ChEBI" id="CHEBI:143553"/>
        <dbReference type="ChEBI" id="CHEBI:145694"/>
    </reaction>
</comment>
<keyword evidence="5" id="KW-0479">Metal-binding</keyword>
<dbReference type="Proteomes" id="UP001157910">
    <property type="component" value="Unassembled WGS sequence"/>
</dbReference>
<evidence type="ECO:0000256" key="10">
    <source>
        <dbReference type="ARBA" id="ARBA00035861"/>
    </source>
</evidence>
<evidence type="ECO:0000256" key="2">
    <source>
        <dbReference type="ARBA" id="ARBA00005582"/>
    </source>
</evidence>